<evidence type="ECO:0000313" key="3">
    <source>
        <dbReference type="Proteomes" id="UP000050501"/>
    </source>
</evidence>
<proteinExistence type="predicted"/>
<evidence type="ECO:0000313" key="2">
    <source>
        <dbReference type="EMBL" id="KPL78476.1"/>
    </source>
</evidence>
<gene>
    <name evidence="2" type="ORF">ADN01_14865</name>
</gene>
<dbReference type="PATRIC" id="fig|229921.5.peg.974"/>
<evidence type="ECO:0000256" key="1">
    <source>
        <dbReference type="SAM" id="Phobius"/>
    </source>
</evidence>
<keyword evidence="3" id="KW-1185">Reference proteome</keyword>
<dbReference type="EMBL" id="LGCM01000055">
    <property type="protein sequence ID" value="KPL78476.1"/>
    <property type="molecule type" value="Genomic_DNA"/>
</dbReference>
<dbReference type="Proteomes" id="UP000050501">
    <property type="component" value="Unassembled WGS sequence"/>
</dbReference>
<reference evidence="2 3" key="1">
    <citation type="submission" date="2015-07" db="EMBL/GenBank/DDBJ databases">
        <title>Genome sequence of Levilinea saccharolytica DSM 16555.</title>
        <authorList>
            <person name="Hemp J."/>
            <person name="Ward L.M."/>
            <person name="Pace L.A."/>
            <person name="Fischer W.W."/>
        </authorList>
    </citation>
    <scope>NUCLEOTIDE SEQUENCE [LARGE SCALE GENOMIC DNA]</scope>
    <source>
        <strain evidence="2 3">KIBI-1</strain>
    </source>
</reference>
<dbReference type="RefSeq" id="WP_062418841.1">
    <property type="nucleotide sequence ID" value="NZ_DF967974.1"/>
</dbReference>
<keyword evidence="1" id="KW-0472">Membrane</keyword>
<name>A0A0P6Y9L2_9CHLR</name>
<keyword evidence="1" id="KW-1133">Transmembrane helix</keyword>
<sequence length="259" mass="27464">MTQEEQPDVQPMEEPIQPAAPKAALRPKNADGLWNVLTVLGLLGLAAMLTVAGLIYWNPYVPFNPYPPPTLPAPLVLPSATPTIPALPPTWTPTVTLTTAPTDTPVPPTPTATLIGMGPTATPTATEPVNTVYAFALQSPPAMISATILYPERSSCDWMGVGGQVLDMQGGPAVGISVQVGGSLEGYALTLYPSLTGTALKYGAAGYEVTLNNRPVASQGKLWIQLIDQQRLPLSSRVYFDTSGDCEKNLVVINFKQVR</sequence>
<keyword evidence="1" id="KW-0812">Transmembrane</keyword>
<protein>
    <submittedName>
        <fullName evidence="2">Uncharacterized protein</fullName>
    </submittedName>
</protein>
<organism evidence="2 3">
    <name type="scientific">Levilinea saccharolytica</name>
    <dbReference type="NCBI Taxonomy" id="229921"/>
    <lineage>
        <taxon>Bacteria</taxon>
        <taxon>Bacillati</taxon>
        <taxon>Chloroflexota</taxon>
        <taxon>Anaerolineae</taxon>
        <taxon>Anaerolineales</taxon>
        <taxon>Anaerolineaceae</taxon>
        <taxon>Levilinea</taxon>
    </lineage>
</organism>
<feature type="transmembrane region" description="Helical" evidence="1">
    <location>
        <begin position="32"/>
        <end position="57"/>
    </location>
</feature>
<dbReference type="AlphaFoldDB" id="A0A0P6Y9L2"/>
<comment type="caution">
    <text evidence="2">The sequence shown here is derived from an EMBL/GenBank/DDBJ whole genome shotgun (WGS) entry which is preliminary data.</text>
</comment>
<accession>A0A0P6Y9L2</accession>
<dbReference type="OrthoDB" id="166025at2"/>